<feature type="domain" description="B12-binding" evidence="1">
    <location>
        <begin position="94"/>
        <end position="210"/>
    </location>
</feature>
<dbReference type="GO" id="GO:0046872">
    <property type="term" value="F:metal ion binding"/>
    <property type="evidence" value="ECO:0007669"/>
    <property type="project" value="InterPro"/>
</dbReference>
<dbReference type="InterPro" id="IPR006158">
    <property type="entry name" value="Cobalamin-bd"/>
</dbReference>
<reference evidence="2 3" key="1">
    <citation type="submission" date="2016-02" db="EMBL/GenBank/DDBJ databases">
        <title>Genome sequence of Tissierella creatinophila DSM 6911.</title>
        <authorList>
            <person name="Poehlein A."/>
            <person name="Daniel R."/>
        </authorList>
    </citation>
    <scope>NUCLEOTIDE SEQUENCE [LARGE SCALE GENOMIC DNA]</scope>
    <source>
        <strain evidence="2 3">DSM 6911</strain>
    </source>
</reference>
<evidence type="ECO:0000313" key="3">
    <source>
        <dbReference type="Proteomes" id="UP000186112"/>
    </source>
</evidence>
<dbReference type="InterPro" id="IPR036594">
    <property type="entry name" value="Meth_synthase_dom"/>
</dbReference>
<proteinExistence type="predicted"/>
<dbReference type="OrthoDB" id="5756833at2"/>
<keyword evidence="3" id="KW-1185">Reference proteome</keyword>
<dbReference type="Gene3D" id="1.10.1240.10">
    <property type="entry name" value="Methionine synthase domain"/>
    <property type="match status" value="1"/>
</dbReference>
<dbReference type="PROSITE" id="PS51332">
    <property type="entry name" value="B12_BINDING"/>
    <property type="match status" value="1"/>
</dbReference>
<dbReference type="InterPro" id="IPR036724">
    <property type="entry name" value="Cobalamin-bd_sf"/>
</dbReference>
<accession>A0A1U7M854</accession>
<comment type="caution">
    <text evidence="2">The sequence shown here is derived from an EMBL/GenBank/DDBJ whole genome shotgun (WGS) entry which is preliminary data.</text>
</comment>
<evidence type="ECO:0000259" key="1">
    <source>
        <dbReference type="PROSITE" id="PS51332"/>
    </source>
</evidence>
<gene>
    <name evidence="2" type="ORF">TICRE_04600</name>
</gene>
<sequence length="210" mass="24273">MENLYVEFLTALRKQDKETAMKICMQELENGNIDIISLYEKILTEALNSVEEEFEDEDILIWQEHVRSAIILSIIENCYRYVLKERTKLGLEKKGKVMVLCPKYEDHIIGARMATDIFTIAGYQTTFIGADTPCRAVLKAIETIRPDIISISVTNFYNIIETKRTIDMIKNHFNYGIKFILGGDAFRKSKDMYKEIGGDIYLESLQDIFS</sequence>
<dbReference type="Pfam" id="PF02310">
    <property type="entry name" value="B12-binding"/>
    <property type="match status" value="1"/>
</dbReference>
<dbReference type="SUPFAM" id="SSF52242">
    <property type="entry name" value="Cobalamin (vitamin B12)-binding domain"/>
    <property type="match status" value="1"/>
</dbReference>
<dbReference type="GO" id="GO:0031419">
    <property type="term" value="F:cobalamin binding"/>
    <property type="evidence" value="ECO:0007669"/>
    <property type="project" value="InterPro"/>
</dbReference>
<dbReference type="AlphaFoldDB" id="A0A1U7M854"/>
<dbReference type="InterPro" id="IPR003759">
    <property type="entry name" value="Cbl-bd_cap"/>
</dbReference>
<organism evidence="2 3">
    <name type="scientific">Tissierella creatinophila DSM 6911</name>
    <dbReference type="NCBI Taxonomy" id="1123403"/>
    <lineage>
        <taxon>Bacteria</taxon>
        <taxon>Bacillati</taxon>
        <taxon>Bacillota</taxon>
        <taxon>Tissierellia</taxon>
        <taxon>Tissierellales</taxon>
        <taxon>Tissierellaceae</taxon>
        <taxon>Tissierella</taxon>
    </lineage>
</organism>
<dbReference type="Pfam" id="PF02607">
    <property type="entry name" value="B12-binding_2"/>
    <property type="match status" value="1"/>
</dbReference>
<dbReference type="Gene3D" id="3.40.50.280">
    <property type="entry name" value="Cobalamin-binding domain"/>
    <property type="match status" value="1"/>
</dbReference>
<protein>
    <submittedName>
        <fullName evidence="2">B12 binding domain protein</fullName>
    </submittedName>
</protein>
<dbReference type="RefSeq" id="WP_075724719.1">
    <property type="nucleotide sequence ID" value="NZ_LTDM01000006.1"/>
</dbReference>
<dbReference type="Proteomes" id="UP000186112">
    <property type="component" value="Unassembled WGS sequence"/>
</dbReference>
<dbReference type="EMBL" id="LTDM01000006">
    <property type="protein sequence ID" value="OLS03466.1"/>
    <property type="molecule type" value="Genomic_DNA"/>
</dbReference>
<name>A0A1U7M854_TISCR</name>
<evidence type="ECO:0000313" key="2">
    <source>
        <dbReference type="EMBL" id="OLS03466.1"/>
    </source>
</evidence>